<keyword evidence="1" id="KW-1133">Transmembrane helix</keyword>
<feature type="transmembrane region" description="Helical" evidence="1">
    <location>
        <begin position="139"/>
        <end position="161"/>
    </location>
</feature>
<evidence type="ECO:0000313" key="2">
    <source>
        <dbReference type="EMBL" id="VFB16514.1"/>
    </source>
</evidence>
<proteinExistence type="predicted"/>
<sequence length="240" mass="27780">MECFKSAKPWQCLNGAQLKYLAFASMFIDHMNNSVVTPYLSGGGPLLYLSNFFSILGRIAFPIFFFFLVEGFFQTHSRKAYMGNLLLFGILSEVPFDLFTSKVFFDPYWNNIFFSLALGLATIWLVDWLKGKLEGRPKVFWYLASLPILLGMGALSMYLSLDYDYHAILLAYLFYLFRKRPLWGSVLGYLSILKELWSFLGFGLVLTYNGQRGKQYKWLNYAFYPAHLLFFALLRFALGV</sequence>
<feature type="transmembrane region" description="Helical" evidence="1">
    <location>
        <begin position="181"/>
        <end position="206"/>
    </location>
</feature>
<gene>
    <name evidence="2" type="ORF">NCTC13150_01063</name>
</gene>
<dbReference type="Proteomes" id="UP000377798">
    <property type="component" value="Unassembled WGS sequence"/>
</dbReference>
<organism evidence="2 3">
    <name type="scientific">Urinicoccus massiliensis</name>
    <dbReference type="NCBI Taxonomy" id="1723382"/>
    <lineage>
        <taxon>Bacteria</taxon>
        <taxon>Bacillati</taxon>
        <taxon>Bacillota</taxon>
        <taxon>Tissierellia</taxon>
        <taxon>Tissierellales</taxon>
        <taxon>Peptoniphilaceae</taxon>
        <taxon>Urinicoccus</taxon>
    </lineage>
</organism>
<feature type="transmembrane region" description="Helical" evidence="1">
    <location>
        <begin position="108"/>
        <end position="127"/>
    </location>
</feature>
<keyword evidence="3" id="KW-1185">Reference proteome</keyword>
<dbReference type="Pfam" id="PF05857">
    <property type="entry name" value="TraX"/>
    <property type="match status" value="1"/>
</dbReference>
<feature type="transmembrane region" description="Helical" evidence="1">
    <location>
        <begin position="80"/>
        <end position="96"/>
    </location>
</feature>
<protein>
    <submittedName>
        <fullName evidence="2">Conjugal transfer protein TrbP</fullName>
    </submittedName>
</protein>
<feature type="transmembrane region" description="Helical" evidence="1">
    <location>
        <begin position="46"/>
        <end position="68"/>
    </location>
</feature>
<dbReference type="EMBL" id="CAACYI010000001">
    <property type="protein sequence ID" value="VFB16514.1"/>
    <property type="molecule type" value="Genomic_DNA"/>
</dbReference>
<reference evidence="2 3" key="1">
    <citation type="submission" date="2019-02" db="EMBL/GenBank/DDBJ databases">
        <authorList>
            <consortium name="Pathogen Informatics"/>
        </authorList>
    </citation>
    <scope>NUCLEOTIDE SEQUENCE [LARGE SCALE GENOMIC DNA]</scope>
    <source>
        <strain evidence="2 3">3012STDY7089603</strain>
    </source>
</reference>
<keyword evidence="1" id="KW-0472">Membrane</keyword>
<evidence type="ECO:0000313" key="3">
    <source>
        <dbReference type="Proteomes" id="UP000377798"/>
    </source>
</evidence>
<dbReference type="RefSeq" id="WP_131749136.1">
    <property type="nucleotide sequence ID" value="NZ_CAACYI010000001.1"/>
</dbReference>
<comment type="caution">
    <text evidence="2">The sequence shown here is derived from an EMBL/GenBank/DDBJ whole genome shotgun (WGS) entry which is preliminary data.</text>
</comment>
<feature type="transmembrane region" description="Helical" evidence="1">
    <location>
        <begin position="218"/>
        <end position="238"/>
    </location>
</feature>
<evidence type="ECO:0000256" key="1">
    <source>
        <dbReference type="SAM" id="Phobius"/>
    </source>
</evidence>
<accession>A0A8H2QY75</accession>
<dbReference type="AlphaFoldDB" id="A0A8H2QY75"/>
<name>A0A8H2QY75_9FIRM</name>
<keyword evidence="1" id="KW-0812">Transmembrane</keyword>
<dbReference type="InterPro" id="IPR008875">
    <property type="entry name" value="TraX"/>
</dbReference>